<evidence type="ECO:0000256" key="2">
    <source>
        <dbReference type="ARBA" id="ARBA00022475"/>
    </source>
</evidence>
<keyword evidence="2" id="KW-1003">Cell membrane</keyword>
<accession>A0ABY8BAZ2</accession>
<dbReference type="EMBL" id="CP119083">
    <property type="protein sequence ID" value="WEF32950.1"/>
    <property type="molecule type" value="Genomic_DNA"/>
</dbReference>
<keyword evidence="3 6" id="KW-0812">Transmembrane</keyword>
<protein>
    <recommendedName>
        <fullName evidence="9">Flippase-like domain-containing protein</fullName>
    </recommendedName>
</protein>
<feature type="transmembrane region" description="Helical" evidence="6">
    <location>
        <begin position="257"/>
        <end position="280"/>
    </location>
</feature>
<reference evidence="7 8" key="1">
    <citation type="submission" date="2023-02" db="EMBL/GenBank/DDBJ databases">
        <title>Gemone sequence of Telluria chitinolytica ACM 3522T.</title>
        <authorList>
            <person name="Frediansyah A."/>
            <person name="Miess H."/>
            <person name="Gross H."/>
        </authorList>
    </citation>
    <scope>NUCLEOTIDE SEQUENCE [LARGE SCALE GENOMIC DNA]</scope>
    <source>
        <strain evidence="7 8">ACM 3522</strain>
    </source>
</reference>
<evidence type="ECO:0000256" key="4">
    <source>
        <dbReference type="ARBA" id="ARBA00022989"/>
    </source>
</evidence>
<organism evidence="7 8">
    <name type="scientific">Pseudoduganella chitinolytica</name>
    <dbReference type="NCBI Taxonomy" id="34070"/>
    <lineage>
        <taxon>Bacteria</taxon>
        <taxon>Pseudomonadati</taxon>
        <taxon>Pseudomonadota</taxon>
        <taxon>Betaproteobacteria</taxon>
        <taxon>Burkholderiales</taxon>
        <taxon>Oxalobacteraceae</taxon>
        <taxon>Telluria group</taxon>
        <taxon>Pseudoduganella</taxon>
    </lineage>
</organism>
<feature type="transmembrane region" description="Helical" evidence="6">
    <location>
        <begin position="142"/>
        <end position="166"/>
    </location>
</feature>
<dbReference type="Proteomes" id="UP001216510">
    <property type="component" value="Chromosome"/>
</dbReference>
<evidence type="ECO:0000256" key="1">
    <source>
        <dbReference type="ARBA" id="ARBA00004651"/>
    </source>
</evidence>
<evidence type="ECO:0000256" key="3">
    <source>
        <dbReference type="ARBA" id="ARBA00022692"/>
    </source>
</evidence>
<sequence length="285" mass="30389">MNTPVRAYLALLIALALGWLVLRLPAFGAVPASAGVVAATVLYAGSHMARMLRLALLSLDRRDRAFALASAHALTAFPSSFAPFKAGELLRLVALVRAHGNRGKAVALWLAERCGDVVVISVFILALYLFDVDVPPAMRTVLVLFLLASLAGLFALLAVAKTFVFLNRHLVLVSHSRHGLLLLRASHALRRLELHFQRCLEGRTAAFLLLSLVVWTLELAALGLFFRTAGSGGDFAATFAASLLHALPGRAAGGFGLYQSLALVLLTLIFTGAVALAAHLTSKRP</sequence>
<keyword evidence="4 6" id="KW-1133">Transmembrane helix</keyword>
<comment type="subcellular location">
    <subcellularLocation>
        <location evidence="1">Cell membrane</location>
        <topology evidence="1">Multi-pass membrane protein</topology>
    </subcellularLocation>
</comment>
<gene>
    <name evidence="7" type="ORF">PX653_26745</name>
</gene>
<keyword evidence="8" id="KW-1185">Reference proteome</keyword>
<feature type="transmembrane region" description="Helical" evidence="6">
    <location>
        <begin position="205"/>
        <end position="226"/>
    </location>
</feature>
<dbReference type="RefSeq" id="WP_277415665.1">
    <property type="nucleotide sequence ID" value="NZ_CP119083.1"/>
</dbReference>
<evidence type="ECO:0000313" key="8">
    <source>
        <dbReference type="Proteomes" id="UP001216510"/>
    </source>
</evidence>
<evidence type="ECO:0000256" key="6">
    <source>
        <dbReference type="SAM" id="Phobius"/>
    </source>
</evidence>
<name>A0ABY8BAZ2_9BURK</name>
<dbReference type="InterPro" id="IPR022791">
    <property type="entry name" value="L-PG_synthase/AglD"/>
</dbReference>
<keyword evidence="5 6" id="KW-0472">Membrane</keyword>
<proteinExistence type="predicted"/>
<evidence type="ECO:0000313" key="7">
    <source>
        <dbReference type="EMBL" id="WEF32950.1"/>
    </source>
</evidence>
<feature type="transmembrane region" description="Helical" evidence="6">
    <location>
        <begin position="105"/>
        <end position="130"/>
    </location>
</feature>
<evidence type="ECO:0008006" key="9">
    <source>
        <dbReference type="Google" id="ProtNLM"/>
    </source>
</evidence>
<dbReference type="Pfam" id="PF03706">
    <property type="entry name" value="LPG_synthase_TM"/>
    <property type="match status" value="1"/>
</dbReference>
<evidence type="ECO:0000256" key="5">
    <source>
        <dbReference type="ARBA" id="ARBA00023136"/>
    </source>
</evidence>